<comment type="caution">
    <text evidence="7">The sequence shown here is derived from an EMBL/GenBank/DDBJ whole genome shotgun (WGS) entry which is preliminary data.</text>
</comment>
<evidence type="ECO:0000256" key="4">
    <source>
        <dbReference type="SAM" id="Coils"/>
    </source>
</evidence>
<feature type="region of interest" description="Disordered" evidence="5">
    <location>
        <begin position="374"/>
        <end position="401"/>
    </location>
</feature>
<dbReference type="InterPro" id="IPR045322">
    <property type="entry name" value="HECTD1/TRIP12-like"/>
</dbReference>
<keyword evidence="4" id="KW-0175">Coiled coil</keyword>
<evidence type="ECO:0000256" key="1">
    <source>
        <dbReference type="ARBA" id="ARBA00022679"/>
    </source>
</evidence>
<dbReference type="GO" id="GO:0061630">
    <property type="term" value="F:ubiquitin protein ligase activity"/>
    <property type="evidence" value="ECO:0007669"/>
    <property type="project" value="InterPro"/>
</dbReference>
<evidence type="ECO:0000313" key="10">
    <source>
        <dbReference type="Proteomes" id="UP000284657"/>
    </source>
</evidence>
<dbReference type="SMART" id="SM00119">
    <property type="entry name" value="HECTc"/>
    <property type="match status" value="1"/>
</dbReference>
<evidence type="ECO:0000256" key="5">
    <source>
        <dbReference type="SAM" id="MobiDB-lite"/>
    </source>
</evidence>
<evidence type="ECO:0000313" key="7">
    <source>
        <dbReference type="EMBL" id="RLN55951.1"/>
    </source>
</evidence>
<dbReference type="Proteomes" id="UP000277300">
    <property type="component" value="Unassembled WGS sequence"/>
</dbReference>
<evidence type="ECO:0000259" key="6">
    <source>
        <dbReference type="PROSITE" id="PS50237"/>
    </source>
</evidence>
<name>A0A3F2RFX6_9STRA</name>
<dbReference type="GO" id="GO:0000209">
    <property type="term" value="P:protein polyubiquitination"/>
    <property type="evidence" value="ECO:0007669"/>
    <property type="project" value="TreeGrafter"/>
</dbReference>
<organism evidence="7 9">
    <name type="scientific">Phytophthora kernoviae</name>
    <dbReference type="NCBI Taxonomy" id="325452"/>
    <lineage>
        <taxon>Eukaryota</taxon>
        <taxon>Sar</taxon>
        <taxon>Stramenopiles</taxon>
        <taxon>Oomycota</taxon>
        <taxon>Peronosporomycetes</taxon>
        <taxon>Peronosporales</taxon>
        <taxon>Peronosporaceae</taxon>
        <taxon>Phytophthora</taxon>
    </lineage>
</organism>
<dbReference type="PANTHER" id="PTHR45670">
    <property type="entry name" value="E3 UBIQUITIN-PROTEIN LIGASE TRIP12"/>
    <property type="match status" value="1"/>
</dbReference>
<evidence type="ECO:0000256" key="2">
    <source>
        <dbReference type="ARBA" id="ARBA00022786"/>
    </source>
</evidence>
<proteinExistence type="predicted"/>
<feature type="compositionally biased region" description="Low complexity" evidence="5">
    <location>
        <begin position="382"/>
        <end position="395"/>
    </location>
</feature>
<protein>
    <recommendedName>
        <fullName evidence="6">HECT domain-containing protein</fullName>
    </recommendedName>
</protein>
<sequence>MHASQRSFTARERAELSRLAAFLARVLRPQRRSATAASMITLGGPDKDLLPVHLALRIIEVPLMHAAAREAATAIFERHGVASVIRLYASSSKQIDSLEDDLQEIQTTSARLIREYLGTDSSIVSVVAQLQQLAMELQAALKVSSSTNDQLNTETSSLIEVLLKLRDFVAQGDDFMTAHEIACSGLVKVLIDTLSVSKGQQAFSSESPLLADLSSGSAGVFEAPIETTKVTTPTTVFKSGPALTGQSWDDVWDLLLLLKLVRNQCVGTLIGKKAVIEIEFLGEVGTGLGPTTEFFTLVCQQIQSKQLQLWKDDDRVVATKLNSLARSPEVMESEVESLSYLSEAALAGGNVGGGPPVTAPSGLYPKPYLSGEISDASDEAKTSSSSASDDSSTGSLEADTSSSAMDAVDALTWFTFLGRFVGQALLDERLLNLPFSRPFLRALRGEKMVGAGVSAEDSLAFVEELDPAIANSLRYLYDLSVKYASKKESDGDAESEDVAAWANEVDSLCLSFTMVGSDDIPLEAGGEDISVAIQTLQRYVKLNLEFLLDRTIKCQVQAFKHGFVQICGGGSEDHRLFQAFGVRELESLLCDRGAGSTMWDRDGVDLREHMVCDHGYTADSRAIENLVSILCELTVDEQRLFVRFVTGANRLPLGGLRNLEPKLTVVRKLTESNDANSTDENDAVLPSASTCTNYLKLPDYSTRDVMKQKLLYCINEGQCSFHLS</sequence>
<feature type="domain" description="HECT" evidence="6">
    <location>
        <begin position="409"/>
        <end position="724"/>
    </location>
</feature>
<accession>A0A3F2RFX6</accession>
<dbReference type="InterPro" id="IPR035983">
    <property type="entry name" value="Hect_E3_ubiquitin_ligase"/>
</dbReference>
<dbReference type="EMBL" id="MBDO02000396">
    <property type="protein sequence ID" value="RLN55951.1"/>
    <property type="molecule type" value="Genomic_DNA"/>
</dbReference>
<evidence type="ECO:0000313" key="8">
    <source>
        <dbReference type="EMBL" id="RLN70107.1"/>
    </source>
</evidence>
<dbReference type="GO" id="GO:0043161">
    <property type="term" value="P:proteasome-mediated ubiquitin-dependent protein catabolic process"/>
    <property type="evidence" value="ECO:0007669"/>
    <property type="project" value="TreeGrafter"/>
</dbReference>
<feature type="active site" description="Glycyl thioester intermediate" evidence="3">
    <location>
        <position position="691"/>
    </location>
</feature>
<dbReference type="SUPFAM" id="SSF56204">
    <property type="entry name" value="Hect, E3 ligase catalytic domain"/>
    <property type="match status" value="1"/>
</dbReference>
<dbReference type="PANTHER" id="PTHR45670:SF1">
    <property type="entry name" value="E3 UBIQUITIN-PROTEIN LIGASE HECTD1"/>
    <property type="match status" value="1"/>
</dbReference>
<evidence type="ECO:0000313" key="9">
    <source>
        <dbReference type="Proteomes" id="UP000277300"/>
    </source>
</evidence>
<dbReference type="EMBL" id="MBAD02000295">
    <property type="protein sequence ID" value="RLN70107.1"/>
    <property type="molecule type" value="Genomic_DNA"/>
</dbReference>
<dbReference type="Gene3D" id="3.30.2160.10">
    <property type="entry name" value="Hect, E3 ligase catalytic domain"/>
    <property type="match status" value="1"/>
</dbReference>
<gene>
    <name evidence="8" type="ORF">BBJ29_007745</name>
    <name evidence="7" type="ORF">BBP00_00008243</name>
</gene>
<keyword evidence="1" id="KW-0808">Transferase</keyword>
<dbReference type="OrthoDB" id="271273at2759"/>
<dbReference type="Proteomes" id="UP000284657">
    <property type="component" value="Unassembled WGS sequence"/>
</dbReference>
<evidence type="ECO:0000256" key="3">
    <source>
        <dbReference type="PROSITE-ProRule" id="PRU00104"/>
    </source>
</evidence>
<reference evidence="9 10" key="1">
    <citation type="submission" date="2018-07" db="EMBL/GenBank/DDBJ databases">
        <title>Genome sequencing of oomycete isolates from Chile give support for New Zealand origin for Phytophthora kernoviae and make available the first Nothophytophthora sp. genome.</title>
        <authorList>
            <person name="Studholme D.J."/>
            <person name="Sanfuentes E."/>
            <person name="Panda P."/>
            <person name="Hill R."/>
            <person name="Sambles C."/>
            <person name="Grant M."/>
            <person name="Williams N.M."/>
            <person name="Mcdougal R.L."/>
        </authorList>
    </citation>
    <scope>NUCLEOTIDE SEQUENCE [LARGE SCALE GENOMIC DNA]</scope>
    <source>
        <strain evidence="7">Chile6</strain>
        <strain evidence="8">Chile7</strain>
    </source>
</reference>
<dbReference type="Gene3D" id="3.30.2410.10">
    <property type="entry name" value="Hect, E3 ligase catalytic domain"/>
    <property type="match status" value="1"/>
</dbReference>
<feature type="coiled-coil region" evidence="4">
    <location>
        <begin position="88"/>
        <end position="115"/>
    </location>
</feature>
<dbReference type="PROSITE" id="PS50237">
    <property type="entry name" value="HECT"/>
    <property type="match status" value="1"/>
</dbReference>
<dbReference type="Pfam" id="PF00632">
    <property type="entry name" value="HECT"/>
    <property type="match status" value="1"/>
</dbReference>
<dbReference type="AlphaFoldDB" id="A0A3F2RFX6"/>
<dbReference type="InterPro" id="IPR000569">
    <property type="entry name" value="HECT_dom"/>
</dbReference>
<dbReference type="Gene3D" id="3.90.1750.10">
    <property type="entry name" value="Hect, E3 ligase catalytic domains"/>
    <property type="match status" value="1"/>
</dbReference>
<keyword evidence="2 3" id="KW-0833">Ubl conjugation pathway</keyword>